<protein>
    <submittedName>
        <fullName evidence="1">Uncharacterized protein</fullName>
    </submittedName>
</protein>
<comment type="caution">
    <text evidence="1">The sequence shown here is derived from an EMBL/GenBank/DDBJ whole genome shotgun (WGS) entry which is preliminary data.</text>
</comment>
<gene>
    <name evidence="1" type="ORF">PIB30_020786</name>
</gene>
<name>A0ABU6R990_9FABA</name>
<dbReference type="EMBL" id="JASCZI010030275">
    <property type="protein sequence ID" value="MED6120434.1"/>
    <property type="molecule type" value="Genomic_DNA"/>
</dbReference>
<accession>A0ABU6R990</accession>
<keyword evidence="2" id="KW-1185">Reference proteome</keyword>
<evidence type="ECO:0000313" key="1">
    <source>
        <dbReference type="EMBL" id="MED6120434.1"/>
    </source>
</evidence>
<dbReference type="Proteomes" id="UP001341840">
    <property type="component" value="Unassembled WGS sequence"/>
</dbReference>
<organism evidence="1 2">
    <name type="scientific">Stylosanthes scabra</name>
    <dbReference type="NCBI Taxonomy" id="79078"/>
    <lineage>
        <taxon>Eukaryota</taxon>
        <taxon>Viridiplantae</taxon>
        <taxon>Streptophyta</taxon>
        <taxon>Embryophyta</taxon>
        <taxon>Tracheophyta</taxon>
        <taxon>Spermatophyta</taxon>
        <taxon>Magnoliopsida</taxon>
        <taxon>eudicotyledons</taxon>
        <taxon>Gunneridae</taxon>
        <taxon>Pentapetalae</taxon>
        <taxon>rosids</taxon>
        <taxon>fabids</taxon>
        <taxon>Fabales</taxon>
        <taxon>Fabaceae</taxon>
        <taxon>Papilionoideae</taxon>
        <taxon>50 kb inversion clade</taxon>
        <taxon>dalbergioids sensu lato</taxon>
        <taxon>Dalbergieae</taxon>
        <taxon>Pterocarpus clade</taxon>
        <taxon>Stylosanthes</taxon>
    </lineage>
</organism>
<dbReference type="Gene3D" id="1.25.40.470">
    <property type="match status" value="1"/>
</dbReference>
<evidence type="ECO:0000313" key="2">
    <source>
        <dbReference type="Proteomes" id="UP001341840"/>
    </source>
</evidence>
<proteinExistence type="predicted"/>
<sequence>MAQSYLPCKVSEIVAIWRKDLNKVNPKAAESLADPEEYRNLFEDWQVALA</sequence>
<reference evidence="1 2" key="1">
    <citation type="journal article" date="2023" name="Plants (Basel)">
        <title>Bridging the Gap: Combining Genomics and Transcriptomics Approaches to Understand Stylosanthes scabra, an Orphan Legume from the Brazilian Caatinga.</title>
        <authorList>
            <person name="Ferreira-Neto J.R.C."/>
            <person name="da Silva M.D."/>
            <person name="Binneck E."/>
            <person name="de Melo N.F."/>
            <person name="da Silva R.H."/>
            <person name="de Melo A.L.T.M."/>
            <person name="Pandolfi V."/>
            <person name="Bustamante F.O."/>
            <person name="Brasileiro-Vidal A.C."/>
            <person name="Benko-Iseppon A.M."/>
        </authorList>
    </citation>
    <scope>NUCLEOTIDE SEQUENCE [LARGE SCALE GENOMIC DNA]</scope>
    <source>
        <tissue evidence="1">Leaves</tissue>
    </source>
</reference>